<dbReference type="InterPro" id="IPR002347">
    <property type="entry name" value="SDR_fam"/>
</dbReference>
<organism evidence="7 8">
    <name type="scientific">Nocardia amamiensis</name>
    <dbReference type="NCBI Taxonomy" id="404578"/>
    <lineage>
        <taxon>Bacteria</taxon>
        <taxon>Bacillati</taxon>
        <taxon>Actinomycetota</taxon>
        <taxon>Actinomycetes</taxon>
        <taxon>Mycobacteriales</taxon>
        <taxon>Nocardiaceae</taxon>
        <taxon>Nocardia</taxon>
    </lineage>
</organism>
<keyword evidence="5" id="KW-0753">Steroid metabolism</keyword>
<dbReference type="GO" id="GO:0047936">
    <property type="term" value="F:glucose 1-dehydrogenase [NAD(P)+] activity"/>
    <property type="evidence" value="ECO:0007669"/>
    <property type="project" value="UniProtKB-EC"/>
</dbReference>
<dbReference type="InterPro" id="IPR020904">
    <property type="entry name" value="Sc_DH/Rdtase_CS"/>
</dbReference>
<proteinExistence type="inferred from homology"/>
<evidence type="ECO:0000256" key="5">
    <source>
        <dbReference type="ARBA" id="ARBA00023221"/>
    </source>
</evidence>
<dbReference type="SMART" id="SM00822">
    <property type="entry name" value="PKS_KR"/>
    <property type="match status" value="1"/>
</dbReference>
<evidence type="ECO:0000256" key="2">
    <source>
        <dbReference type="ARBA" id="ARBA00023002"/>
    </source>
</evidence>
<sequence length="251" mass="25270">MGQLDGKVALVTGGACGMGAAHVRQFVAEGARVVFGDVLDHEGMALAAELGAAARYVHHDVTSEADWSAAVSAAVTQYGRLDAVVNNAGILRFVPIAEMGLADFTAIMNVNVTGTWLGIKTAAPVLAETGGGSVVNVSSVEGFVGAAGLSAYSASKFAIRGITKSAARELGHLGIRVNSLHPGGIATPMTAGVSGASGVDGDEFFASLPIPRWGQPAEVSHVAVFLASDAASYCTGGEFVVDGGMLTGCGY</sequence>
<dbReference type="RefSeq" id="WP_195133371.1">
    <property type="nucleotide sequence ID" value="NZ_JADLQX010000038.1"/>
</dbReference>
<dbReference type="EMBL" id="JADLQX010000038">
    <property type="protein sequence ID" value="MBF6302185.1"/>
    <property type="molecule type" value="Genomic_DNA"/>
</dbReference>
<dbReference type="PRINTS" id="PR00080">
    <property type="entry name" value="SDRFAMILY"/>
</dbReference>
<dbReference type="Gene3D" id="3.40.50.720">
    <property type="entry name" value="NAD(P)-binding Rossmann-like Domain"/>
    <property type="match status" value="1"/>
</dbReference>
<gene>
    <name evidence="7" type="ORF">IU459_32285</name>
</gene>
<evidence type="ECO:0000313" key="7">
    <source>
        <dbReference type="EMBL" id="MBF6302185.1"/>
    </source>
</evidence>
<evidence type="ECO:0000256" key="3">
    <source>
        <dbReference type="ARBA" id="ARBA00023027"/>
    </source>
</evidence>
<feature type="domain" description="Ketoreductase" evidence="6">
    <location>
        <begin position="7"/>
        <end position="188"/>
    </location>
</feature>
<dbReference type="Proteomes" id="UP000702209">
    <property type="component" value="Unassembled WGS sequence"/>
</dbReference>
<dbReference type="PANTHER" id="PTHR43180:SF28">
    <property type="entry name" value="NAD(P)-BINDING ROSSMANN-FOLD SUPERFAMILY PROTEIN"/>
    <property type="match status" value="1"/>
</dbReference>
<reference evidence="7 8" key="1">
    <citation type="submission" date="2020-10" db="EMBL/GenBank/DDBJ databases">
        <title>Identification of Nocardia species via Next-generation sequencing and recognition of intraspecies genetic diversity.</title>
        <authorList>
            <person name="Li P."/>
            <person name="Li P."/>
            <person name="Lu B."/>
        </authorList>
    </citation>
    <scope>NUCLEOTIDE SEQUENCE [LARGE SCALE GENOMIC DNA]</scope>
    <source>
        <strain evidence="7 8">BJ06-0157</strain>
    </source>
</reference>
<keyword evidence="3" id="KW-0520">NAD</keyword>
<accession>A0ABS0D010</accession>
<comment type="caution">
    <text evidence="7">The sequence shown here is derived from an EMBL/GenBank/DDBJ whole genome shotgun (WGS) entry which is preliminary data.</text>
</comment>
<evidence type="ECO:0000259" key="6">
    <source>
        <dbReference type="SMART" id="SM00822"/>
    </source>
</evidence>
<dbReference type="Pfam" id="PF13561">
    <property type="entry name" value="adh_short_C2"/>
    <property type="match status" value="1"/>
</dbReference>
<comment type="similarity">
    <text evidence="1">Belongs to the short-chain dehydrogenases/reductases (SDR) family.</text>
</comment>
<name>A0ABS0D010_9NOCA</name>
<protein>
    <submittedName>
        <fullName evidence="7">Glucose 1-dehydrogenase</fullName>
        <ecNumber evidence="7">1.1.1.47</ecNumber>
    </submittedName>
</protein>
<keyword evidence="2 7" id="KW-0560">Oxidoreductase</keyword>
<dbReference type="PROSITE" id="PS00061">
    <property type="entry name" value="ADH_SHORT"/>
    <property type="match status" value="1"/>
</dbReference>
<evidence type="ECO:0000313" key="8">
    <source>
        <dbReference type="Proteomes" id="UP000702209"/>
    </source>
</evidence>
<evidence type="ECO:0000256" key="4">
    <source>
        <dbReference type="ARBA" id="ARBA00023098"/>
    </source>
</evidence>
<dbReference type="InterPro" id="IPR036291">
    <property type="entry name" value="NAD(P)-bd_dom_sf"/>
</dbReference>
<dbReference type="SUPFAM" id="SSF51735">
    <property type="entry name" value="NAD(P)-binding Rossmann-fold domains"/>
    <property type="match status" value="1"/>
</dbReference>
<dbReference type="PRINTS" id="PR00081">
    <property type="entry name" value="GDHRDH"/>
</dbReference>
<keyword evidence="8" id="KW-1185">Reference proteome</keyword>
<dbReference type="PANTHER" id="PTHR43180">
    <property type="entry name" value="3-OXOACYL-(ACYL-CARRIER-PROTEIN) REDUCTASE (AFU_ORTHOLOGUE AFUA_6G11210)"/>
    <property type="match status" value="1"/>
</dbReference>
<keyword evidence="4" id="KW-0443">Lipid metabolism</keyword>
<dbReference type="EC" id="1.1.1.47" evidence="7"/>
<dbReference type="NCBIfam" id="NF005559">
    <property type="entry name" value="PRK07231.1"/>
    <property type="match status" value="1"/>
</dbReference>
<dbReference type="InterPro" id="IPR057326">
    <property type="entry name" value="KR_dom"/>
</dbReference>
<evidence type="ECO:0000256" key="1">
    <source>
        <dbReference type="ARBA" id="ARBA00006484"/>
    </source>
</evidence>